<name>A0A317JSB4_9ACTN</name>
<comment type="caution">
    <text evidence="1">The sequence shown here is derived from an EMBL/GenBank/DDBJ whole genome shotgun (WGS) entry which is preliminary data.</text>
</comment>
<dbReference type="SUPFAM" id="SSF50939">
    <property type="entry name" value="Sialidases"/>
    <property type="match status" value="1"/>
</dbReference>
<dbReference type="OrthoDB" id="3333087at2"/>
<dbReference type="InterPro" id="IPR036278">
    <property type="entry name" value="Sialidase_sf"/>
</dbReference>
<dbReference type="EMBL" id="QGSV01000479">
    <property type="protein sequence ID" value="PWU43230.1"/>
    <property type="molecule type" value="Genomic_DNA"/>
</dbReference>
<dbReference type="AlphaFoldDB" id="A0A317JSB4"/>
<dbReference type="Proteomes" id="UP000245683">
    <property type="component" value="Unassembled WGS sequence"/>
</dbReference>
<reference evidence="2" key="1">
    <citation type="submission" date="2018-05" db="EMBL/GenBank/DDBJ databases">
        <title>Micromonospora globispora sp. nov. and Micromonospora rugosa sp. nov., isolated from marine sediment.</title>
        <authorList>
            <person name="Carro L."/>
            <person name="Aysel V."/>
            <person name="Cetin D."/>
            <person name="Igual J.M."/>
            <person name="Klenk H.-P."/>
            <person name="Trujillo M.E."/>
            <person name="Sahin N."/>
        </authorList>
    </citation>
    <scope>NUCLEOTIDE SEQUENCE [LARGE SCALE GENOMIC DNA]</scope>
    <source>
        <strain evidence="2">S2904</strain>
    </source>
</reference>
<keyword evidence="2" id="KW-1185">Reference proteome</keyword>
<evidence type="ECO:0000313" key="2">
    <source>
        <dbReference type="Proteomes" id="UP000245683"/>
    </source>
</evidence>
<gene>
    <name evidence="1" type="ORF">DLJ46_32500</name>
</gene>
<proteinExistence type="predicted"/>
<evidence type="ECO:0000313" key="1">
    <source>
        <dbReference type="EMBL" id="PWU43230.1"/>
    </source>
</evidence>
<protein>
    <recommendedName>
        <fullName evidence="3">Exo-alpha-sialidase</fullName>
    </recommendedName>
</protein>
<organism evidence="1 2">
    <name type="scientific">Micromonospora globispora</name>
    <dbReference type="NCBI Taxonomy" id="1450148"/>
    <lineage>
        <taxon>Bacteria</taxon>
        <taxon>Bacillati</taxon>
        <taxon>Actinomycetota</taxon>
        <taxon>Actinomycetes</taxon>
        <taxon>Micromonosporales</taxon>
        <taxon>Micromonosporaceae</taxon>
        <taxon>Micromonospora</taxon>
    </lineage>
</organism>
<evidence type="ECO:0008006" key="3">
    <source>
        <dbReference type="Google" id="ProtNLM"/>
    </source>
</evidence>
<accession>A0A317JSB4</accession>
<dbReference type="RefSeq" id="WP_109948286.1">
    <property type="nucleotide sequence ID" value="NZ_QGGF01000447.1"/>
</dbReference>
<sequence length="169" mass="18269">MRYLAGSESPTYWTSTDGGAIWRQPTIRQVDALPAGWSYLSEEGSLAAFDPATGDLARAPLPGRMRAEHPLDLPDAAGIWVITAESAPVPSPRPTTSFTLEGWMVAMVTRDGGRTWEKHRIPDAITRREGGGFGFSANQFATADGRTVYAIEKLKGRVRVYVSTDGAAT</sequence>